<dbReference type="EMBL" id="MHNZ01000018">
    <property type="protein sequence ID" value="OGZ56366.1"/>
    <property type="molecule type" value="Genomic_DNA"/>
</dbReference>
<evidence type="ECO:0000259" key="1">
    <source>
        <dbReference type="Pfam" id="PF13439"/>
    </source>
</evidence>
<dbReference type="CDD" id="cd03801">
    <property type="entry name" value="GT4_PimA-like"/>
    <property type="match status" value="1"/>
</dbReference>
<sequence>MKILFALNRFKYLTGSELYIYELTRELVHRGHSATIISRIGGEITDRARKNGVNVEDSWKYLIKVRLGLKLPDFDILHLSEYLPTKRVLKTISTIPAVVTVHSEVLPKETPYVNSRIKKYICIRPSIQDMLINKYGIPRHMTEIIYNGIDFSRFNKISNSSSDSEKRKLVVFVGTIDRLRRRSIKHLINKSKKENFDLNIIGMKKRLYLGFSLPKNVRYFNAGWDVESHLKKASETAGVLLGRSTIEGWACGKPGWIYDVDATGNIKSVTLHKPPENMAQFNIHYMTDKILDVYKEAIL</sequence>
<reference evidence="2 3" key="1">
    <citation type="journal article" date="2016" name="Nat. Commun.">
        <title>Thousands of microbial genomes shed light on interconnected biogeochemical processes in an aquifer system.</title>
        <authorList>
            <person name="Anantharaman K."/>
            <person name="Brown C.T."/>
            <person name="Hug L.A."/>
            <person name="Sharon I."/>
            <person name="Castelle C.J."/>
            <person name="Probst A.J."/>
            <person name="Thomas B.C."/>
            <person name="Singh A."/>
            <person name="Wilkins M.J."/>
            <person name="Karaoz U."/>
            <person name="Brodie E.L."/>
            <person name="Williams K.H."/>
            <person name="Hubbard S.S."/>
            <person name="Banfield J.F."/>
        </authorList>
    </citation>
    <scope>NUCLEOTIDE SEQUENCE [LARGE SCALE GENOMIC DNA]</scope>
</reference>
<dbReference type="Pfam" id="PF13439">
    <property type="entry name" value="Glyco_transf_4"/>
    <property type="match status" value="1"/>
</dbReference>
<comment type="caution">
    <text evidence="2">The sequence shown here is derived from an EMBL/GenBank/DDBJ whole genome shotgun (WGS) entry which is preliminary data.</text>
</comment>
<dbReference type="InterPro" id="IPR028098">
    <property type="entry name" value="Glyco_trans_4-like_N"/>
</dbReference>
<dbReference type="SUPFAM" id="SSF53756">
    <property type="entry name" value="UDP-Glycosyltransferase/glycogen phosphorylase"/>
    <property type="match status" value="1"/>
</dbReference>
<gene>
    <name evidence="2" type="ORF">A3J04_03605</name>
</gene>
<feature type="domain" description="Glycosyltransferase subfamily 4-like N-terminal" evidence="1">
    <location>
        <begin position="15"/>
        <end position="153"/>
    </location>
</feature>
<dbReference type="STRING" id="1802129.A3J04_03605"/>
<accession>A0A1G2H1L0</accession>
<evidence type="ECO:0000313" key="2">
    <source>
        <dbReference type="EMBL" id="OGZ56366.1"/>
    </source>
</evidence>
<protein>
    <recommendedName>
        <fullName evidence="1">Glycosyltransferase subfamily 4-like N-terminal domain-containing protein</fullName>
    </recommendedName>
</protein>
<dbReference type="AlphaFoldDB" id="A0A1G2H1L0"/>
<evidence type="ECO:0000313" key="3">
    <source>
        <dbReference type="Proteomes" id="UP000177954"/>
    </source>
</evidence>
<organism evidence="2 3">
    <name type="scientific">Candidatus Ryanbacteria bacterium RIFCSPLOWO2_02_FULL_47_14</name>
    <dbReference type="NCBI Taxonomy" id="1802129"/>
    <lineage>
        <taxon>Bacteria</taxon>
        <taxon>Candidatus Ryaniibacteriota</taxon>
    </lineage>
</organism>
<dbReference type="Gene3D" id="3.40.50.2000">
    <property type="entry name" value="Glycogen Phosphorylase B"/>
    <property type="match status" value="1"/>
</dbReference>
<proteinExistence type="predicted"/>
<dbReference type="PANTHER" id="PTHR12526">
    <property type="entry name" value="GLYCOSYLTRANSFERASE"/>
    <property type="match status" value="1"/>
</dbReference>
<dbReference type="Proteomes" id="UP000177954">
    <property type="component" value="Unassembled WGS sequence"/>
</dbReference>
<name>A0A1G2H1L0_9BACT</name>